<protein>
    <recommendedName>
        <fullName evidence="1">DUF6884 domain-containing protein</fullName>
    </recommendedName>
</protein>
<evidence type="ECO:0000313" key="3">
    <source>
        <dbReference type="Proteomes" id="UP000579605"/>
    </source>
</evidence>
<evidence type="ECO:0000259" key="1">
    <source>
        <dbReference type="Pfam" id="PF21818"/>
    </source>
</evidence>
<sequence>MASPDLLLVTCVYEKADGPRAAKDLYVGPYFARLRRYVGRQAKPWFILSGEHGLVQPEEWMAPYDRALPDTPEWYQEAWGLWVTTRLRLLAGDLKGRVIEIHASRHYVAHVAPHLEEAGAVVEVPLADVPWDEHLNW</sequence>
<proteinExistence type="predicted"/>
<comment type="caution">
    <text evidence="2">The sequence shown here is derived from an EMBL/GenBank/DDBJ whole genome shotgun (WGS) entry which is preliminary data.</text>
</comment>
<dbReference type="Proteomes" id="UP000579605">
    <property type="component" value="Unassembled WGS sequence"/>
</dbReference>
<dbReference type="EMBL" id="JACBZH010000001">
    <property type="protein sequence ID" value="NYH90365.1"/>
    <property type="molecule type" value="Genomic_DNA"/>
</dbReference>
<reference evidence="2 3" key="1">
    <citation type="submission" date="2020-07" db="EMBL/GenBank/DDBJ databases">
        <title>Sequencing the genomes of 1000 actinobacteria strains.</title>
        <authorList>
            <person name="Klenk H.-P."/>
        </authorList>
    </citation>
    <scope>NUCLEOTIDE SEQUENCE [LARGE SCALE GENOMIC DNA]</scope>
    <source>
        <strain evidence="2 3">DSM 18448</strain>
    </source>
</reference>
<dbReference type="Pfam" id="PF21818">
    <property type="entry name" value="DUF6884"/>
    <property type="match status" value="1"/>
</dbReference>
<dbReference type="InterPro" id="IPR049251">
    <property type="entry name" value="DUF6884"/>
</dbReference>
<gene>
    <name evidence="2" type="ORF">F4554_003003</name>
</gene>
<name>A0A852ZDV3_9ACTN</name>
<dbReference type="RefSeq" id="WP_179787923.1">
    <property type="nucleotide sequence ID" value="NZ_BAAARR010000016.1"/>
</dbReference>
<evidence type="ECO:0000313" key="2">
    <source>
        <dbReference type="EMBL" id="NYH90365.1"/>
    </source>
</evidence>
<dbReference type="AlphaFoldDB" id="A0A852ZDV3"/>
<feature type="domain" description="DUF6884" evidence="1">
    <location>
        <begin position="7"/>
        <end position="137"/>
    </location>
</feature>
<accession>A0A852ZDV3</accession>
<organism evidence="2 3">
    <name type="scientific">Actinopolymorpha rutila</name>
    <dbReference type="NCBI Taxonomy" id="446787"/>
    <lineage>
        <taxon>Bacteria</taxon>
        <taxon>Bacillati</taxon>
        <taxon>Actinomycetota</taxon>
        <taxon>Actinomycetes</taxon>
        <taxon>Propionibacteriales</taxon>
        <taxon>Actinopolymorphaceae</taxon>
        <taxon>Actinopolymorpha</taxon>
    </lineage>
</organism>
<keyword evidence="3" id="KW-1185">Reference proteome</keyword>